<dbReference type="Proteomes" id="UP000626092">
    <property type="component" value="Unassembled WGS sequence"/>
</dbReference>
<evidence type="ECO:0000259" key="9">
    <source>
        <dbReference type="PROSITE" id="PS50158"/>
    </source>
</evidence>
<evidence type="ECO:0000256" key="6">
    <source>
        <dbReference type="ARBA" id="ARBA00023180"/>
    </source>
</evidence>
<sequence>MSGGSKVFVASIEEQPPVQSKFLCQVGELGSKQQLLSMERWTFPEGCALRTLDLNANCLEGQVPKSLANCANVEVLNLGTNKINGNFPCFLANLSNLRVLVLRSNKFHGNIDCSGILSNMWPKLQIIDLALNNFSGVLPPKFFSQREAMMDGGNGQPNLSHLSFGMGRNIDHRGSGLVGIAVSGGIAVSVSIGGGIGGSNINFGMPTNIYYEDSVTVIIKGTSYEGNKGLWGALLIACCKEAEPVLPILEVTVPVSLHSHASNVPTLTGPNFSEWSEHIQFTLGVLDLDMALLVEKPADINDESSEEQVFNFNSWERSNRLSLMFMKMTIANNIKTSLPQNTNALEYLKAVEDRFKSADKSLAGTIMAELTTMKYDGSRGVQEHILNMSDKAAKLATLGMKVDESFLVQFILNSLPAQFGPFKIHYNTNKDKWSLNELTNMCVQEEVRLRGEGRHTALAVTQVAMKRKGKAKKYPPKKASGPGESSQAHGNNGFTVKCHFCGKKGHVKKDCNKRKAWFEKKGIPFNPETGGK</sequence>
<keyword evidence="11" id="KW-1185">Reference proteome</keyword>
<feature type="domain" description="CCHC-type" evidence="9">
    <location>
        <begin position="497"/>
        <end position="511"/>
    </location>
</feature>
<dbReference type="InterPro" id="IPR036875">
    <property type="entry name" value="Znf_CCHC_sf"/>
</dbReference>
<dbReference type="OrthoDB" id="1929566at2759"/>
<evidence type="ECO:0000256" key="7">
    <source>
        <dbReference type="PROSITE-ProRule" id="PRU00047"/>
    </source>
</evidence>
<reference evidence="10" key="1">
    <citation type="submission" date="2019-11" db="EMBL/GenBank/DDBJ databases">
        <authorList>
            <person name="Liu Y."/>
            <person name="Hou J."/>
            <person name="Li T.-Q."/>
            <person name="Guan C.-H."/>
            <person name="Wu X."/>
            <person name="Wu H.-Z."/>
            <person name="Ling F."/>
            <person name="Zhang R."/>
            <person name="Shi X.-G."/>
            <person name="Ren J.-P."/>
            <person name="Chen E.-F."/>
            <person name="Sun J.-M."/>
        </authorList>
    </citation>
    <scope>NUCLEOTIDE SEQUENCE</scope>
    <source>
        <strain evidence="10">Adult_tree_wgs_1</strain>
        <tissue evidence="10">Leaves</tissue>
    </source>
</reference>
<comment type="subcellular location">
    <subcellularLocation>
        <location evidence="1">Membrane</location>
        <topology evidence="1">Single-pass type I membrane protein</topology>
    </subcellularLocation>
</comment>
<dbReference type="SUPFAM" id="SSF52058">
    <property type="entry name" value="L domain-like"/>
    <property type="match status" value="1"/>
</dbReference>
<dbReference type="GO" id="GO:0008270">
    <property type="term" value="F:zinc ion binding"/>
    <property type="evidence" value="ECO:0007669"/>
    <property type="project" value="UniProtKB-KW"/>
</dbReference>
<protein>
    <recommendedName>
        <fullName evidence="9">CCHC-type domain-containing protein</fullName>
    </recommendedName>
</protein>
<evidence type="ECO:0000256" key="2">
    <source>
        <dbReference type="ARBA" id="ARBA00022692"/>
    </source>
</evidence>
<evidence type="ECO:0000256" key="1">
    <source>
        <dbReference type="ARBA" id="ARBA00004479"/>
    </source>
</evidence>
<accession>A0A834GVX8</accession>
<dbReference type="InterPro" id="IPR001878">
    <property type="entry name" value="Znf_CCHC"/>
</dbReference>
<keyword evidence="7" id="KW-0862">Zinc</keyword>
<dbReference type="InterPro" id="IPR032675">
    <property type="entry name" value="LRR_dom_sf"/>
</dbReference>
<evidence type="ECO:0000256" key="3">
    <source>
        <dbReference type="ARBA" id="ARBA00022729"/>
    </source>
</evidence>
<dbReference type="Pfam" id="PF14223">
    <property type="entry name" value="Retrotran_gag_2"/>
    <property type="match status" value="1"/>
</dbReference>
<evidence type="ECO:0000313" key="10">
    <source>
        <dbReference type="EMBL" id="KAF7143434.1"/>
    </source>
</evidence>
<dbReference type="PANTHER" id="PTHR48061">
    <property type="entry name" value="LEUCINE-RICH REPEAT RECEPTOR PROTEIN KINASE EMS1-LIKE-RELATED"/>
    <property type="match status" value="1"/>
</dbReference>
<keyword evidence="7" id="KW-0863">Zinc-finger</keyword>
<keyword evidence="4" id="KW-1133">Transmembrane helix</keyword>
<keyword evidence="3" id="KW-0732">Signal</keyword>
<keyword evidence="7" id="KW-0479">Metal-binding</keyword>
<comment type="caution">
    <text evidence="10">The sequence shown here is derived from an EMBL/GenBank/DDBJ whole genome shotgun (WGS) entry which is preliminary data.</text>
</comment>
<evidence type="ECO:0000256" key="8">
    <source>
        <dbReference type="SAM" id="MobiDB-lite"/>
    </source>
</evidence>
<dbReference type="InterPro" id="IPR001611">
    <property type="entry name" value="Leu-rich_rpt"/>
</dbReference>
<feature type="region of interest" description="Disordered" evidence="8">
    <location>
        <begin position="466"/>
        <end position="489"/>
    </location>
</feature>
<dbReference type="SUPFAM" id="SSF57756">
    <property type="entry name" value="Retrovirus zinc finger-like domains"/>
    <property type="match status" value="1"/>
</dbReference>
<feature type="compositionally biased region" description="Basic residues" evidence="8">
    <location>
        <begin position="466"/>
        <end position="476"/>
    </location>
</feature>
<dbReference type="PANTHER" id="PTHR48061:SF2">
    <property type="entry name" value="RECEPTOR LIKE PROTEIN 30-LIKE"/>
    <property type="match status" value="1"/>
</dbReference>
<gene>
    <name evidence="10" type="ORF">RHSIM_Rhsim05G0173500</name>
</gene>
<evidence type="ECO:0000256" key="4">
    <source>
        <dbReference type="ARBA" id="ARBA00022989"/>
    </source>
</evidence>
<dbReference type="GO" id="GO:0016020">
    <property type="term" value="C:membrane"/>
    <property type="evidence" value="ECO:0007669"/>
    <property type="project" value="UniProtKB-SubCell"/>
</dbReference>
<dbReference type="InterPro" id="IPR046956">
    <property type="entry name" value="RLP23-like"/>
</dbReference>
<keyword evidence="5" id="KW-0472">Membrane</keyword>
<dbReference type="Gene3D" id="3.80.10.10">
    <property type="entry name" value="Ribonuclease Inhibitor"/>
    <property type="match status" value="1"/>
</dbReference>
<evidence type="ECO:0000313" key="11">
    <source>
        <dbReference type="Proteomes" id="UP000626092"/>
    </source>
</evidence>
<dbReference type="Pfam" id="PF00560">
    <property type="entry name" value="LRR_1"/>
    <property type="match status" value="1"/>
</dbReference>
<dbReference type="EMBL" id="WJXA01000005">
    <property type="protein sequence ID" value="KAF7143434.1"/>
    <property type="molecule type" value="Genomic_DNA"/>
</dbReference>
<dbReference type="AlphaFoldDB" id="A0A834GVX8"/>
<evidence type="ECO:0000256" key="5">
    <source>
        <dbReference type="ARBA" id="ARBA00023136"/>
    </source>
</evidence>
<proteinExistence type="predicted"/>
<dbReference type="PROSITE" id="PS50158">
    <property type="entry name" value="ZF_CCHC"/>
    <property type="match status" value="1"/>
</dbReference>
<keyword evidence="2" id="KW-0812">Transmembrane</keyword>
<organism evidence="10 11">
    <name type="scientific">Rhododendron simsii</name>
    <name type="common">Sims's rhododendron</name>
    <dbReference type="NCBI Taxonomy" id="118357"/>
    <lineage>
        <taxon>Eukaryota</taxon>
        <taxon>Viridiplantae</taxon>
        <taxon>Streptophyta</taxon>
        <taxon>Embryophyta</taxon>
        <taxon>Tracheophyta</taxon>
        <taxon>Spermatophyta</taxon>
        <taxon>Magnoliopsida</taxon>
        <taxon>eudicotyledons</taxon>
        <taxon>Gunneridae</taxon>
        <taxon>Pentapetalae</taxon>
        <taxon>asterids</taxon>
        <taxon>Ericales</taxon>
        <taxon>Ericaceae</taxon>
        <taxon>Ericoideae</taxon>
        <taxon>Rhodoreae</taxon>
        <taxon>Rhododendron</taxon>
    </lineage>
</organism>
<name>A0A834GVX8_RHOSS</name>
<keyword evidence="6" id="KW-0325">Glycoprotein</keyword>
<dbReference type="GO" id="GO:0003676">
    <property type="term" value="F:nucleic acid binding"/>
    <property type="evidence" value="ECO:0007669"/>
    <property type="project" value="InterPro"/>
</dbReference>